<comment type="caution">
    <text evidence="2">The sequence shown here is derived from an EMBL/GenBank/DDBJ whole genome shotgun (WGS) entry which is preliminary data.</text>
</comment>
<proteinExistence type="predicted"/>
<dbReference type="RefSeq" id="WP_282587919.1">
    <property type="nucleotide sequence ID" value="NZ_JAMOIM010000028.1"/>
</dbReference>
<organism evidence="2 3">
    <name type="scientific">Lichenifustis flavocetrariae</name>
    <dbReference type="NCBI Taxonomy" id="2949735"/>
    <lineage>
        <taxon>Bacteria</taxon>
        <taxon>Pseudomonadati</taxon>
        <taxon>Pseudomonadota</taxon>
        <taxon>Alphaproteobacteria</taxon>
        <taxon>Hyphomicrobiales</taxon>
        <taxon>Lichenihabitantaceae</taxon>
        <taxon>Lichenifustis</taxon>
    </lineage>
</organism>
<gene>
    <name evidence="2" type="ORF">M8523_26560</name>
</gene>
<dbReference type="PROSITE" id="PS51352">
    <property type="entry name" value="THIOREDOXIN_2"/>
    <property type="match status" value="1"/>
</dbReference>
<accession>A0AA41YZP8</accession>
<name>A0AA41YZP8_9HYPH</name>
<keyword evidence="3" id="KW-1185">Reference proteome</keyword>
<reference evidence="2" key="1">
    <citation type="submission" date="2022-05" db="EMBL/GenBank/DDBJ databases">
        <authorList>
            <person name="Pankratov T."/>
        </authorList>
    </citation>
    <scope>NUCLEOTIDE SEQUENCE</scope>
    <source>
        <strain evidence="2">BP6-180914</strain>
    </source>
</reference>
<dbReference type="Proteomes" id="UP001165667">
    <property type="component" value="Unassembled WGS sequence"/>
</dbReference>
<dbReference type="Pfam" id="PF00578">
    <property type="entry name" value="AhpC-TSA"/>
    <property type="match status" value="1"/>
</dbReference>
<dbReference type="AlphaFoldDB" id="A0AA41YZP8"/>
<dbReference type="InterPro" id="IPR000866">
    <property type="entry name" value="AhpC/TSA"/>
</dbReference>
<dbReference type="GO" id="GO:0016209">
    <property type="term" value="F:antioxidant activity"/>
    <property type="evidence" value="ECO:0007669"/>
    <property type="project" value="InterPro"/>
</dbReference>
<feature type="domain" description="Thioredoxin" evidence="1">
    <location>
        <begin position="39"/>
        <end position="213"/>
    </location>
</feature>
<dbReference type="Gene3D" id="3.40.30.10">
    <property type="entry name" value="Glutaredoxin"/>
    <property type="match status" value="1"/>
</dbReference>
<evidence type="ECO:0000313" key="3">
    <source>
        <dbReference type="Proteomes" id="UP001165667"/>
    </source>
</evidence>
<dbReference type="InterPro" id="IPR013766">
    <property type="entry name" value="Thioredoxin_domain"/>
</dbReference>
<sequence>MSLQAELCARRASAEPAYLDQIADAARQLELWGVPARAKRVGDRAPDFALSTADGRVVVLSELLRDGPIVMSFFRGEWCSFCRAELDALLASQPDMARLGASLVLVSPEPASAKLIGEVATLGPSAYLLRDPMLGVALQYGLVYLVPESLRMFYLARQFDLSRELSTGSWLLPIPADFIVGANGVISLSYLESDFTRRLDPKILVEELQRGRLSC</sequence>
<evidence type="ECO:0000313" key="2">
    <source>
        <dbReference type="EMBL" id="MCW6511541.1"/>
    </source>
</evidence>
<dbReference type="InterPro" id="IPR036249">
    <property type="entry name" value="Thioredoxin-like_sf"/>
</dbReference>
<dbReference type="GO" id="GO:0016491">
    <property type="term" value="F:oxidoreductase activity"/>
    <property type="evidence" value="ECO:0007669"/>
    <property type="project" value="InterPro"/>
</dbReference>
<dbReference type="EMBL" id="JAMOIM010000028">
    <property type="protein sequence ID" value="MCW6511541.1"/>
    <property type="molecule type" value="Genomic_DNA"/>
</dbReference>
<evidence type="ECO:0000259" key="1">
    <source>
        <dbReference type="PROSITE" id="PS51352"/>
    </source>
</evidence>
<protein>
    <submittedName>
        <fullName evidence="2">AhpC/TSA family protein</fullName>
    </submittedName>
</protein>
<dbReference type="SUPFAM" id="SSF52833">
    <property type="entry name" value="Thioredoxin-like"/>
    <property type="match status" value="1"/>
</dbReference>
<dbReference type="CDD" id="cd02970">
    <property type="entry name" value="PRX_like2"/>
    <property type="match status" value="1"/>
</dbReference>